<keyword evidence="1" id="KW-1133">Transmembrane helix</keyword>
<evidence type="ECO:0000256" key="1">
    <source>
        <dbReference type="SAM" id="Phobius"/>
    </source>
</evidence>
<feature type="transmembrane region" description="Helical" evidence="1">
    <location>
        <begin position="80"/>
        <end position="99"/>
    </location>
</feature>
<organism evidence="3 4">
    <name type="scientific">Cellulomonas terrae</name>
    <dbReference type="NCBI Taxonomy" id="311234"/>
    <lineage>
        <taxon>Bacteria</taxon>
        <taxon>Bacillati</taxon>
        <taxon>Actinomycetota</taxon>
        <taxon>Actinomycetes</taxon>
        <taxon>Micrococcales</taxon>
        <taxon>Cellulomonadaceae</taxon>
        <taxon>Cellulomonas</taxon>
    </lineage>
</organism>
<protein>
    <recommendedName>
        <fullName evidence="2">DUF7144 domain-containing protein</fullName>
    </recommendedName>
</protein>
<dbReference type="EMBL" id="BJWH01000004">
    <property type="protein sequence ID" value="GEL97587.1"/>
    <property type="molecule type" value="Genomic_DNA"/>
</dbReference>
<dbReference type="Proteomes" id="UP000321049">
    <property type="component" value="Unassembled WGS sequence"/>
</dbReference>
<reference evidence="3 4" key="1">
    <citation type="submission" date="2019-07" db="EMBL/GenBank/DDBJ databases">
        <title>Whole genome shotgun sequence of Cellulomonas terrae NBRC 100819.</title>
        <authorList>
            <person name="Hosoyama A."/>
            <person name="Uohara A."/>
            <person name="Ohji S."/>
            <person name="Ichikawa N."/>
        </authorList>
    </citation>
    <scope>NUCLEOTIDE SEQUENCE [LARGE SCALE GENOMIC DNA]</scope>
    <source>
        <strain evidence="3 4">NBRC 100819</strain>
    </source>
</reference>
<feature type="transmembrane region" description="Helical" evidence="1">
    <location>
        <begin position="56"/>
        <end position="75"/>
    </location>
</feature>
<feature type="transmembrane region" description="Helical" evidence="1">
    <location>
        <begin position="105"/>
        <end position="123"/>
    </location>
</feature>
<feature type="transmembrane region" description="Helical" evidence="1">
    <location>
        <begin position="12"/>
        <end position="36"/>
    </location>
</feature>
<evidence type="ECO:0000313" key="4">
    <source>
        <dbReference type="Proteomes" id="UP000321049"/>
    </source>
</evidence>
<gene>
    <name evidence="3" type="ORF">CTE05_11340</name>
</gene>
<keyword evidence="4" id="KW-1185">Reference proteome</keyword>
<comment type="caution">
    <text evidence="3">The sequence shown here is derived from an EMBL/GenBank/DDBJ whole genome shotgun (WGS) entry which is preliminary data.</text>
</comment>
<evidence type="ECO:0000313" key="3">
    <source>
        <dbReference type="EMBL" id="GEL97587.1"/>
    </source>
</evidence>
<evidence type="ECO:0000259" key="2">
    <source>
        <dbReference type="Pfam" id="PF23636"/>
    </source>
</evidence>
<proteinExistence type="predicted"/>
<sequence length="131" mass="14332">MTEQRSSLAVGMTVFAATMLIVIGVLHALQGLVAVINDTFYVVGAEWVFEFDVTTWGWIHILVGLLVAVAGFFVLSGAVWARTVGVIVASLSLILNFVWLPYYPVWAVVIIALDVFVIWALTLHGRDIVAE</sequence>
<keyword evidence="1" id="KW-0812">Transmembrane</keyword>
<dbReference type="RefSeq" id="WP_246123310.1">
    <property type="nucleotide sequence ID" value="NZ_BJWH01000004.1"/>
</dbReference>
<keyword evidence="1" id="KW-0472">Membrane</keyword>
<dbReference type="InterPro" id="IPR055568">
    <property type="entry name" value="DUF7144"/>
</dbReference>
<name>A0A511JHX1_9CELL</name>
<feature type="domain" description="DUF7144" evidence="2">
    <location>
        <begin position="12"/>
        <end position="126"/>
    </location>
</feature>
<dbReference type="AlphaFoldDB" id="A0A511JHX1"/>
<dbReference type="Pfam" id="PF23636">
    <property type="entry name" value="DUF7144"/>
    <property type="match status" value="1"/>
</dbReference>
<accession>A0A511JHX1</accession>